<reference evidence="2" key="1">
    <citation type="submission" date="2016-11" db="UniProtKB">
        <authorList>
            <consortium name="WormBaseParasite"/>
        </authorList>
    </citation>
    <scope>IDENTIFICATION</scope>
</reference>
<evidence type="ECO:0000313" key="1">
    <source>
        <dbReference type="Proteomes" id="UP000095283"/>
    </source>
</evidence>
<protein>
    <submittedName>
        <fullName evidence="2">Phospholipid scramblase</fullName>
    </submittedName>
</protein>
<dbReference type="Proteomes" id="UP000095283">
    <property type="component" value="Unplaced"/>
</dbReference>
<dbReference type="WBParaSite" id="Hba_12813">
    <property type="protein sequence ID" value="Hba_12813"/>
    <property type="gene ID" value="Hba_12813"/>
</dbReference>
<name>A0A1I7X5V9_HETBA</name>
<accession>A0A1I7X5V9</accession>
<keyword evidence="1" id="KW-1185">Reference proteome</keyword>
<sequence>MSYSHRCVHQEQQRLRPGSVKRKGPFFSMTMPNCISLYSADLSPTDYHSFKHLENFIWNSHNNESFCEPFLSNGNAIFLCRNNPSTCCVLPTVPNPRFGILAALEDKFREGFRIQSSVLEPLKVTVYGTCPDPEYLWSNIDVVNGKGMLVTMEPTSGSCFLNVLNFMPGSIPRFFWQQTQLLTLFAKKNPDQFVFRVIENSQGLSITIRGTFYSVHTENASGLKDGAQSG</sequence>
<dbReference type="AlphaFoldDB" id="A0A1I7X5V9"/>
<evidence type="ECO:0000313" key="2">
    <source>
        <dbReference type="WBParaSite" id="Hba_12813"/>
    </source>
</evidence>
<organism evidence="1 2">
    <name type="scientific">Heterorhabditis bacteriophora</name>
    <name type="common">Entomopathogenic nematode worm</name>
    <dbReference type="NCBI Taxonomy" id="37862"/>
    <lineage>
        <taxon>Eukaryota</taxon>
        <taxon>Metazoa</taxon>
        <taxon>Ecdysozoa</taxon>
        <taxon>Nematoda</taxon>
        <taxon>Chromadorea</taxon>
        <taxon>Rhabditida</taxon>
        <taxon>Rhabditina</taxon>
        <taxon>Rhabditomorpha</taxon>
        <taxon>Strongyloidea</taxon>
        <taxon>Heterorhabditidae</taxon>
        <taxon>Heterorhabditis</taxon>
    </lineage>
</organism>
<proteinExistence type="predicted"/>